<feature type="transmembrane region" description="Helical" evidence="4">
    <location>
        <begin position="164"/>
        <end position="188"/>
    </location>
</feature>
<protein>
    <submittedName>
        <fullName evidence="7">Natural cytotoxicity triggering receptor 2</fullName>
    </submittedName>
</protein>
<accession>A0A7J7WW94</accession>
<dbReference type="InterPro" id="IPR036179">
    <property type="entry name" value="Ig-like_dom_sf"/>
</dbReference>
<proteinExistence type="predicted"/>
<reference evidence="7 8" key="1">
    <citation type="journal article" date="2020" name="Nature">
        <title>Six reference-quality genomes reveal evolution of bat adaptations.</title>
        <authorList>
            <person name="Jebb D."/>
            <person name="Huang Z."/>
            <person name="Pippel M."/>
            <person name="Hughes G.M."/>
            <person name="Lavrichenko K."/>
            <person name="Devanna P."/>
            <person name="Winkler S."/>
            <person name="Jermiin L.S."/>
            <person name="Skirmuntt E.C."/>
            <person name="Katzourakis A."/>
            <person name="Burkitt-Gray L."/>
            <person name="Ray D.A."/>
            <person name="Sullivan K.A.M."/>
            <person name="Roscito J.G."/>
            <person name="Kirilenko B.M."/>
            <person name="Davalos L.M."/>
            <person name="Corthals A.P."/>
            <person name="Power M.L."/>
            <person name="Jones G."/>
            <person name="Ransome R.D."/>
            <person name="Dechmann D.K.N."/>
            <person name="Locatelli A.G."/>
            <person name="Puechmaille S.J."/>
            <person name="Fedrigo O."/>
            <person name="Jarvis E.D."/>
            <person name="Hiller M."/>
            <person name="Vernes S.C."/>
            <person name="Myers E.W."/>
            <person name="Teeling E.C."/>
        </authorList>
    </citation>
    <scope>NUCLEOTIDE SEQUENCE [LARGE SCALE GENOMIC DNA]</scope>
    <source>
        <strain evidence="7">MMyoMyo1</strain>
        <tissue evidence="7">Flight muscle</tissue>
    </source>
</reference>
<dbReference type="InterPro" id="IPR003599">
    <property type="entry name" value="Ig_sub"/>
</dbReference>
<evidence type="ECO:0000259" key="6">
    <source>
        <dbReference type="PROSITE" id="PS50835"/>
    </source>
</evidence>
<dbReference type="AlphaFoldDB" id="A0A7J7WW94"/>
<keyword evidence="8" id="KW-1185">Reference proteome</keyword>
<dbReference type="GO" id="GO:0038023">
    <property type="term" value="F:signaling receptor activity"/>
    <property type="evidence" value="ECO:0007669"/>
    <property type="project" value="TreeGrafter"/>
</dbReference>
<dbReference type="SMART" id="SM00409">
    <property type="entry name" value="IG"/>
    <property type="match status" value="1"/>
</dbReference>
<dbReference type="InterPro" id="IPR013106">
    <property type="entry name" value="Ig_V-set"/>
</dbReference>
<evidence type="ECO:0000256" key="5">
    <source>
        <dbReference type="SAM" id="SignalP"/>
    </source>
</evidence>
<dbReference type="Proteomes" id="UP000527355">
    <property type="component" value="Unassembled WGS sequence"/>
</dbReference>
<dbReference type="VEuPathDB" id="HostDB:LOC118660539"/>
<dbReference type="GO" id="GO:0009986">
    <property type="term" value="C:cell surface"/>
    <property type="evidence" value="ECO:0007669"/>
    <property type="project" value="TreeGrafter"/>
</dbReference>
<keyword evidence="2" id="KW-1015">Disulfide bond</keyword>
<keyword evidence="1 5" id="KW-0732">Signal</keyword>
<keyword evidence="4" id="KW-0472">Membrane</keyword>
<evidence type="ECO:0000256" key="1">
    <source>
        <dbReference type="ARBA" id="ARBA00022729"/>
    </source>
</evidence>
<dbReference type="InterPro" id="IPR007110">
    <property type="entry name" value="Ig-like_dom"/>
</dbReference>
<evidence type="ECO:0000256" key="2">
    <source>
        <dbReference type="ARBA" id="ARBA00023157"/>
    </source>
</evidence>
<dbReference type="SUPFAM" id="SSF48726">
    <property type="entry name" value="Immunoglobulin"/>
    <property type="match status" value="1"/>
</dbReference>
<dbReference type="EMBL" id="JABWUV010000007">
    <property type="protein sequence ID" value="KAF6341735.1"/>
    <property type="molecule type" value="Genomic_DNA"/>
</dbReference>
<dbReference type="Pfam" id="PF07686">
    <property type="entry name" value="V-set"/>
    <property type="match status" value="1"/>
</dbReference>
<dbReference type="PANTHER" id="PTHR16423:SF10">
    <property type="entry name" value="CRKD-BINDING PROTEIN-RELATED"/>
    <property type="match status" value="1"/>
</dbReference>
<sequence length="209" mass="22714">MAWEAPHLLPLVLLVLLASGSWEQQPELLQKLEGEEVSVRCDYPVQQGGTRKTWCRVTSPGTCTLLVTSPRLGRDPGNPQYIIRDHPGEGYFTVTMTALAEKDSGLYSCGFYDSSRINILRTIRLAISRALTKASDVTAQVPSTSHGGKELSLPPALALSEPQVMAIVLTCGFVLNKGLVFSVLFVLLRKARASGEPNPGEQQSHPSRS</sequence>
<gene>
    <name evidence="7" type="ORF">mMyoMyo1_013743</name>
</gene>
<keyword evidence="4" id="KW-1133">Transmembrane helix</keyword>
<keyword evidence="7" id="KW-0675">Receptor</keyword>
<keyword evidence="3" id="KW-0393">Immunoglobulin domain</keyword>
<evidence type="ECO:0000313" key="8">
    <source>
        <dbReference type="Proteomes" id="UP000527355"/>
    </source>
</evidence>
<evidence type="ECO:0000313" key="7">
    <source>
        <dbReference type="EMBL" id="KAF6341735.1"/>
    </source>
</evidence>
<feature type="signal peptide" evidence="5">
    <location>
        <begin position="1"/>
        <end position="23"/>
    </location>
</feature>
<feature type="chain" id="PRO_5029446693" evidence="5">
    <location>
        <begin position="24"/>
        <end position="209"/>
    </location>
</feature>
<comment type="caution">
    <text evidence="7">The sequence shown here is derived from an EMBL/GenBank/DDBJ whole genome shotgun (WGS) entry which is preliminary data.</text>
</comment>
<evidence type="ECO:0000256" key="3">
    <source>
        <dbReference type="ARBA" id="ARBA00023319"/>
    </source>
</evidence>
<dbReference type="Gene3D" id="2.60.40.10">
    <property type="entry name" value="Immunoglobulins"/>
    <property type="match status" value="1"/>
</dbReference>
<dbReference type="OrthoDB" id="9805957at2759"/>
<dbReference type="PROSITE" id="PS50835">
    <property type="entry name" value="IG_LIKE"/>
    <property type="match status" value="1"/>
</dbReference>
<dbReference type="InterPro" id="IPR052314">
    <property type="entry name" value="Immune_rcpt_domain"/>
</dbReference>
<dbReference type="PANTHER" id="PTHR16423">
    <property type="entry name" value="TREM-LIKE TRANSCRIPT PROTEIN"/>
    <property type="match status" value="1"/>
</dbReference>
<keyword evidence="4" id="KW-0812">Transmembrane</keyword>
<evidence type="ECO:0000256" key="4">
    <source>
        <dbReference type="SAM" id="Phobius"/>
    </source>
</evidence>
<dbReference type="InterPro" id="IPR013783">
    <property type="entry name" value="Ig-like_fold"/>
</dbReference>
<feature type="domain" description="Ig-like" evidence="6">
    <location>
        <begin position="10"/>
        <end position="109"/>
    </location>
</feature>
<organism evidence="7 8">
    <name type="scientific">Myotis myotis</name>
    <name type="common">Greater mouse-eared bat</name>
    <name type="synonym">Vespertilio myotis</name>
    <dbReference type="NCBI Taxonomy" id="51298"/>
    <lineage>
        <taxon>Eukaryota</taxon>
        <taxon>Metazoa</taxon>
        <taxon>Chordata</taxon>
        <taxon>Craniata</taxon>
        <taxon>Vertebrata</taxon>
        <taxon>Euteleostomi</taxon>
        <taxon>Mammalia</taxon>
        <taxon>Eutheria</taxon>
        <taxon>Laurasiatheria</taxon>
        <taxon>Chiroptera</taxon>
        <taxon>Yangochiroptera</taxon>
        <taxon>Vespertilionidae</taxon>
        <taxon>Myotis</taxon>
    </lineage>
</organism>
<name>A0A7J7WW94_MYOMY</name>